<evidence type="ECO:0000313" key="6">
    <source>
        <dbReference type="EMBL" id="SNY27579.1"/>
    </source>
</evidence>
<dbReference type="Proteomes" id="UP000219573">
    <property type="component" value="Unassembled WGS sequence"/>
</dbReference>
<keyword evidence="2" id="KW-0547">Nucleotide-binding</keyword>
<dbReference type="InterPro" id="IPR003593">
    <property type="entry name" value="AAA+_ATPase"/>
</dbReference>
<keyword evidence="4" id="KW-1278">Translocase</keyword>
<dbReference type="Pfam" id="PF00005">
    <property type="entry name" value="ABC_tran"/>
    <property type="match status" value="1"/>
</dbReference>
<keyword evidence="3 6" id="KW-0067">ATP-binding</keyword>
<dbReference type="PROSITE" id="PS50893">
    <property type="entry name" value="ABC_TRANSPORTER_2"/>
    <property type="match status" value="1"/>
</dbReference>
<proteinExistence type="predicted"/>
<evidence type="ECO:0000313" key="7">
    <source>
        <dbReference type="Proteomes" id="UP000219573"/>
    </source>
</evidence>
<dbReference type="PANTHER" id="PTHR42794">
    <property type="entry name" value="HEMIN IMPORT ATP-BINDING PROTEIN HMUV"/>
    <property type="match status" value="1"/>
</dbReference>
<dbReference type="AlphaFoldDB" id="A0A285GVJ2"/>
<dbReference type="NCBIfam" id="NF010068">
    <property type="entry name" value="PRK13548.1"/>
    <property type="match status" value="1"/>
</dbReference>
<evidence type="ECO:0000256" key="4">
    <source>
        <dbReference type="ARBA" id="ARBA00022967"/>
    </source>
</evidence>
<dbReference type="EMBL" id="OBDZ01000011">
    <property type="protein sequence ID" value="SNY27579.1"/>
    <property type="molecule type" value="Genomic_DNA"/>
</dbReference>
<keyword evidence="7" id="KW-1185">Reference proteome</keyword>
<dbReference type="CDD" id="cd03214">
    <property type="entry name" value="ABC_Iron-Siderophores_B12_Hemin"/>
    <property type="match status" value="1"/>
</dbReference>
<dbReference type="RefSeq" id="WP_097017723.1">
    <property type="nucleotide sequence ID" value="NZ_OBDZ01000011.1"/>
</dbReference>
<dbReference type="STRING" id="1413210.U472_02660"/>
<dbReference type="Gene3D" id="3.40.50.300">
    <property type="entry name" value="P-loop containing nucleotide triphosphate hydrolases"/>
    <property type="match status" value="1"/>
</dbReference>
<feature type="domain" description="ABC transporter" evidence="5">
    <location>
        <begin position="4"/>
        <end position="239"/>
    </location>
</feature>
<organism evidence="6 7">
    <name type="scientific">Orenia metallireducens</name>
    <dbReference type="NCBI Taxonomy" id="1413210"/>
    <lineage>
        <taxon>Bacteria</taxon>
        <taxon>Bacillati</taxon>
        <taxon>Bacillota</taxon>
        <taxon>Clostridia</taxon>
        <taxon>Halanaerobiales</taxon>
        <taxon>Halobacteroidaceae</taxon>
        <taxon>Orenia</taxon>
    </lineage>
</organism>
<dbReference type="OrthoDB" id="9799337at2"/>
<dbReference type="GO" id="GO:0005524">
    <property type="term" value="F:ATP binding"/>
    <property type="evidence" value="ECO:0007669"/>
    <property type="project" value="UniProtKB-KW"/>
</dbReference>
<dbReference type="PROSITE" id="PS00211">
    <property type="entry name" value="ABC_TRANSPORTER_1"/>
    <property type="match status" value="1"/>
</dbReference>
<evidence type="ECO:0000256" key="2">
    <source>
        <dbReference type="ARBA" id="ARBA00022741"/>
    </source>
</evidence>
<dbReference type="PANTHER" id="PTHR42794:SF1">
    <property type="entry name" value="HEMIN IMPORT ATP-BINDING PROTEIN HMUV"/>
    <property type="match status" value="1"/>
</dbReference>
<dbReference type="InterPro" id="IPR027417">
    <property type="entry name" value="P-loop_NTPase"/>
</dbReference>
<keyword evidence="1" id="KW-0813">Transport</keyword>
<evidence type="ECO:0000259" key="5">
    <source>
        <dbReference type="PROSITE" id="PS50893"/>
    </source>
</evidence>
<sequence length="258" mass="28872">MNILEVKNLSFSYNKAKIIDDVNFKVSKGELFGIIGPNGSGKSTLLKLLSNIIKGEDGDIFLLRKELSQYRRKDLARVLAVLPQSTEIGFEFSVKEIVEMGRHPYLENWQGISQADKKVIDKALKLTNTISLADKLINSISGGERQRVLLARALVQEAELLLLDEPTSALDINYQLEIFELLSRLTREGTTIVVVLHDLNLASQYCDRLLLLNQGKVNTIGIPDEVITLNNIKDVYGCDVEVDNSGRRPYVKLVTSNE</sequence>
<evidence type="ECO:0000256" key="3">
    <source>
        <dbReference type="ARBA" id="ARBA00022840"/>
    </source>
</evidence>
<dbReference type="InterPro" id="IPR017871">
    <property type="entry name" value="ABC_transporter-like_CS"/>
</dbReference>
<reference evidence="7" key="1">
    <citation type="submission" date="2017-09" db="EMBL/GenBank/DDBJ databases">
        <authorList>
            <person name="Varghese N."/>
            <person name="Submissions S."/>
        </authorList>
    </citation>
    <scope>NUCLEOTIDE SEQUENCE [LARGE SCALE GENOMIC DNA]</scope>
    <source>
        <strain evidence="7">MSL47</strain>
    </source>
</reference>
<dbReference type="FunFam" id="3.40.50.300:FF:000134">
    <property type="entry name" value="Iron-enterobactin ABC transporter ATP-binding protein"/>
    <property type="match status" value="1"/>
</dbReference>
<dbReference type="GO" id="GO:0016887">
    <property type="term" value="F:ATP hydrolysis activity"/>
    <property type="evidence" value="ECO:0007669"/>
    <property type="project" value="InterPro"/>
</dbReference>
<gene>
    <name evidence="6" type="ORF">SAMN06265827_11148</name>
</gene>
<dbReference type="SMART" id="SM00382">
    <property type="entry name" value="AAA"/>
    <property type="match status" value="1"/>
</dbReference>
<accession>A0A285GVJ2</accession>
<evidence type="ECO:0000256" key="1">
    <source>
        <dbReference type="ARBA" id="ARBA00022448"/>
    </source>
</evidence>
<dbReference type="SUPFAM" id="SSF52540">
    <property type="entry name" value="P-loop containing nucleoside triphosphate hydrolases"/>
    <property type="match status" value="1"/>
</dbReference>
<protein>
    <submittedName>
        <fullName evidence="6">Iron complex transport system ATP-binding protein</fullName>
    </submittedName>
</protein>
<name>A0A285GVJ2_9FIRM</name>
<dbReference type="InterPro" id="IPR003439">
    <property type="entry name" value="ABC_transporter-like_ATP-bd"/>
</dbReference>